<dbReference type="PANTHER" id="PTHR33608:SF14">
    <property type="entry name" value="POSSIBLE CONSERVED SECRETED PROTEIN"/>
    <property type="match status" value="1"/>
</dbReference>
<dbReference type="InterPro" id="IPR002881">
    <property type="entry name" value="DUF58"/>
</dbReference>
<evidence type="ECO:0000313" key="4">
    <source>
        <dbReference type="EMBL" id="MFD1322979.1"/>
    </source>
</evidence>
<evidence type="ECO:0000256" key="1">
    <source>
        <dbReference type="SAM" id="MobiDB-lite"/>
    </source>
</evidence>
<protein>
    <submittedName>
        <fullName evidence="4">DUF58 domain-containing protein</fullName>
    </submittedName>
</protein>
<comment type="caution">
    <text evidence="4">The sequence shown here is derived from an EMBL/GenBank/DDBJ whole genome shotgun (WGS) entry which is preliminary data.</text>
</comment>
<name>A0ABW3YI79_9ACTN</name>
<evidence type="ECO:0000313" key="5">
    <source>
        <dbReference type="Proteomes" id="UP001597260"/>
    </source>
</evidence>
<proteinExistence type="predicted"/>
<dbReference type="PANTHER" id="PTHR33608">
    <property type="entry name" value="BLL2464 PROTEIN"/>
    <property type="match status" value="1"/>
</dbReference>
<dbReference type="EMBL" id="JBHTMP010000026">
    <property type="protein sequence ID" value="MFD1322979.1"/>
    <property type="molecule type" value="Genomic_DNA"/>
</dbReference>
<evidence type="ECO:0000256" key="2">
    <source>
        <dbReference type="SAM" id="Phobius"/>
    </source>
</evidence>
<feature type="transmembrane region" description="Helical" evidence="2">
    <location>
        <begin position="20"/>
        <end position="38"/>
    </location>
</feature>
<organism evidence="4 5">
    <name type="scientific">Micromonospora sonneratiae</name>
    <dbReference type="NCBI Taxonomy" id="1184706"/>
    <lineage>
        <taxon>Bacteria</taxon>
        <taxon>Bacillati</taxon>
        <taxon>Actinomycetota</taxon>
        <taxon>Actinomycetes</taxon>
        <taxon>Micromonosporales</taxon>
        <taxon>Micromonosporaceae</taxon>
        <taxon>Micromonospora</taxon>
    </lineage>
</organism>
<feature type="domain" description="DUF58" evidence="3">
    <location>
        <begin position="249"/>
        <end position="413"/>
    </location>
</feature>
<keyword evidence="2" id="KW-1133">Transmembrane helix</keyword>
<keyword evidence="5" id="KW-1185">Reference proteome</keyword>
<evidence type="ECO:0000259" key="3">
    <source>
        <dbReference type="Pfam" id="PF01882"/>
    </source>
</evidence>
<sequence>MTSGSAEDSDSGSQWGPTRAFGRAVLLTGVLLVAGVLLGRIDLIVLAVPFALGTAYAMRQRPSAVPQIRVDADDDHVVEGGPITGEISVVNPETTGYDLVLVRSLVSNWLRIDRAEVSDGTAGSDGGGSGSGGSDGGGSDGAGGRPPALTAAGLDRTLAFTVPGAGRAAIGLHGEALRWGRHQIGPVAVRVAACDGLMTSRSVVSNARGLRVYPVTEPFDADEAMPRAAGLVGGHRSRRPGEGGELAGVRVFGPGDRLRRIDWRVSLRARQLHVAAMLSDRDAEVVLLLDVLAEGGRSGGIKGSASVLDTTVRAAAAIGEHYLHQGDRVSMLEYGPSARRLRPAAGRRQYLTLLEWLLDVHVDPSPYEPYDQVFGPHLLSSSALVVVLTPLVDPRSAAMLARLARSGRFVVAVDTLPELAVPPRSGPWTEVAYRLWRLDRANIVGQLREHGVPVVAWAGAGSLDLVLRDIARLAGAPRVGVR</sequence>
<keyword evidence="2" id="KW-0812">Transmembrane</keyword>
<reference evidence="5" key="1">
    <citation type="journal article" date="2019" name="Int. J. Syst. Evol. Microbiol.">
        <title>The Global Catalogue of Microorganisms (GCM) 10K type strain sequencing project: providing services to taxonomists for standard genome sequencing and annotation.</title>
        <authorList>
            <consortium name="The Broad Institute Genomics Platform"/>
            <consortium name="The Broad Institute Genome Sequencing Center for Infectious Disease"/>
            <person name="Wu L."/>
            <person name="Ma J."/>
        </authorList>
    </citation>
    <scope>NUCLEOTIDE SEQUENCE [LARGE SCALE GENOMIC DNA]</scope>
    <source>
        <strain evidence="5">JCM 31037</strain>
    </source>
</reference>
<feature type="region of interest" description="Disordered" evidence="1">
    <location>
        <begin position="118"/>
        <end position="150"/>
    </location>
</feature>
<accession>A0ABW3YI79</accession>
<feature type="compositionally biased region" description="Gly residues" evidence="1">
    <location>
        <begin position="123"/>
        <end position="144"/>
    </location>
</feature>
<dbReference type="RefSeq" id="WP_377572183.1">
    <property type="nucleotide sequence ID" value="NZ_JBHTMP010000026.1"/>
</dbReference>
<keyword evidence="2" id="KW-0472">Membrane</keyword>
<dbReference type="Pfam" id="PF01882">
    <property type="entry name" value="DUF58"/>
    <property type="match status" value="1"/>
</dbReference>
<gene>
    <name evidence="4" type="ORF">ACFQ4H_17960</name>
</gene>
<dbReference type="Proteomes" id="UP001597260">
    <property type="component" value="Unassembled WGS sequence"/>
</dbReference>